<dbReference type="InterPro" id="IPR001789">
    <property type="entry name" value="Sig_transdc_resp-reg_receiver"/>
</dbReference>
<evidence type="ECO:0000256" key="2">
    <source>
        <dbReference type="PROSITE-ProRule" id="PRU00169"/>
    </source>
</evidence>
<dbReference type="InterPro" id="IPR050595">
    <property type="entry name" value="Bact_response_regulator"/>
</dbReference>
<protein>
    <submittedName>
        <fullName evidence="4">Two-component system response regulator RegA</fullName>
    </submittedName>
</protein>
<dbReference type="PROSITE" id="PS50110">
    <property type="entry name" value="RESPONSE_REGULATORY"/>
    <property type="match status" value="1"/>
</dbReference>
<dbReference type="SUPFAM" id="SSF52172">
    <property type="entry name" value="CheY-like"/>
    <property type="match status" value="1"/>
</dbReference>
<accession>A0ABY0IR20</accession>
<gene>
    <name evidence="4" type="ORF">EV678_1991</name>
</gene>
<dbReference type="Pfam" id="PF00072">
    <property type="entry name" value="Response_reg"/>
    <property type="match status" value="1"/>
</dbReference>
<dbReference type="SMART" id="SM00448">
    <property type="entry name" value="REC"/>
    <property type="match status" value="1"/>
</dbReference>
<proteinExistence type="predicted"/>
<dbReference type="PRINTS" id="PR01590">
    <property type="entry name" value="HTHFIS"/>
</dbReference>
<dbReference type="RefSeq" id="WP_014236283.1">
    <property type="nucleotide sequence ID" value="NZ_SHKM01000002.1"/>
</dbReference>
<dbReference type="CDD" id="cd17563">
    <property type="entry name" value="REC_RegA-like"/>
    <property type="match status" value="1"/>
</dbReference>
<dbReference type="Gene3D" id="1.10.10.60">
    <property type="entry name" value="Homeodomain-like"/>
    <property type="match status" value="1"/>
</dbReference>
<dbReference type="PANTHER" id="PTHR44591">
    <property type="entry name" value="STRESS RESPONSE REGULATOR PROTEIN 1"/>
    <property type="match status" value="1"/>
</dbReference>
<evidence type="ECO:0000256" key="1">
    <source>
        <dbReference type="ARBA" id="ARBA00022553"/>
    </source>
</evidence>
<dbReference type="PANTHER" id="PTHR44591:SF3">
    <property type="entry name" value="RESPONSE REGULATORY DOMAIN-CONTAINING PROTEIN"/>
    <property type="match status" value="1"/>
</dbReference>
<organism evidence="4 5">
    <name type="scientific">Azospira oryzae</name>
    <dbReference type="NCBI Taxonomy" id="146939"/>
    <lineage>
        <taxon>Bacteria</taxon>
        <taxon>Pseudomonadati</taxon>
        <taxon>Pseudomonadota</taxon>
        <taxon>Betaproteobacteria</taxon>
        <taxon>Rhodocyclales</taxon>
        <taxon>Rhodocyclaceae</taxon>
        <taxon>Azospira</taxon>
    </lineage>
</organism>
<evidence type="ECO:0000313" key="4">
    <source>
        <dbReference type="EMBL" id="RZT76119.1"/>
    </source>
</evidence>
<dbReference type="InterPro" id="IPR011006">
    <property type="entry name" value="CheY-like_superfamily"/>
</dbReference>
<dbReference type="Gene3D" id="3.40.50.2300">
    <property type="match status" value="1"/>
</dbReference>
<name>A0ABY0IR20_9RHOO</name>
<dbReference type="Proteomes" id="UP000292136">
    <property type="component" value="Unassembled WGS sequence"/>
</dbReference>
<reference evidence="4 5" key="1">
    <citation type="submission" date="2019-02" db="EMBL/GenBank/DDBJ databases">
        <title>Genomic Encyclopedia of Type Strains, Phase IV (KMG-IV): sequencing the most valuable type-strain genomes for metagenomic binning, comparative biology and taxonomic classification.</title>
        <authorList>
            <person name="Goeker M."/>
        </authorList>
    </citation>
    <scope>NUCLEOTIDE SEQUENCE [LARGE SCALE GENOMIC DNA]</scope>
    <source>
        <strain evidence="4 5">DSM 21223</strain>
    </source>
</reference>
<feature type="modified residue" description="4-aspartylphosphate" evidence="2">
    <location>
        <position position="70"/>
    </location>
</feature>
<dbReference type="InterPro" id="IPR002197">
    <property type="entry name" value="HTH_Fis"/>
</dbReference>
<keyword evidence="5" id="KW-1185">Reference proteome</keyword>
<comment type="caution">
    <text evidence="4">The sequence shown here is derived from an EMBL/GenBank/DDBJ whole genome shotgun (WGS) entry which is preliminary data.</text>
</comment>
<sequence>MNDTLPASTDALDGPDNDCPTLLLVDDDEVFRRVLTRALERRGYLVTPADSAESAYALASANPPEYAVVDLKMPGDSGLVLIEKLAALEAGTRIVMLTGYASIATAVEAIKLGATHYLAKPADADEIVAALQRTAGDATTPVADSPLSVDRLEWEHIQKVLAEHGGNVSATARALKMHRRTLQRKLGKRPVRE</sequence>
<evidence type="ECO:0000259" key="3">
    <source>
        <dbReference type="PROSITE" id="PS50110"/>
    </source>
</evidence>
<dbReference type="EMBL" id="SHKM01000002">
    <property type="protein sequence ID" value="RZT76119.1"/>
    <property type="molecule type" value="Genomic_DNA"/>
</dbReference>
<dbReference type="Pfam" id="PF02954">
    <property type="entry name" value="HTH_8"/>
    <property type="match status" value="1"/>
</dbReference>
<evidence type="ECO:0000313" key="5">
    <source>
        <dbReference type="Proteomes" id="UP000292136"/>
    </source>
</evidence>
<feature type="domain" description="Response regulatory" evidence="3">
    <location>
        <begin position="21"/>
        <end position="135"/>
    </location>
</feature>
<keyword evidence="1 2" id="KW-0597">Phosphoprotein</keyword>